<accession>A0A5N6PD19</accession>
<dbReference type="PRINTS" id="PR00724">
    <property type="entry name" value="CRBOXYPTASEC"/>
</dbReference>
<feature type="region of interest" description="Disordered" evidence="6">
    <location>
        <begin position="458"/>
        <end position="477"/>
    </location>
</feature>
<protein>
    <recommendedName>
        <fullName evidence="10">Peptidase S10, serine carboxypeptidase, Alpha/Beta hydrolase fold protein</fullName>
    </recommendedName>
</protein>
<dbReference type="GO" id="GO:0006508">
    <property type="term" value="P:proteolysis"/>
    <property type="evidence" value="ECO:0007669"/>
    <property type="project" value="UniProtKB-KW"/>
</dbReference>
<dbReference type="OrthoDB" id="443318at2759"/>
<dbReference type="GO" id="GO:0016747">
    <property type="term" value="F:acyltransferase activity, transferring groups other than amino-acyl groups"/>
    <property type="evidence" value="ECO:0007669"/>
    <property type="project" value="TreeGrafter"/>
</dbReference>
<comment type="similarity">
    <text evidence="1">Belongs to the peptidase S10 family.</text>
</comment>
<dbReference type="Pfam" id="PF00450">
    <property type="entry name" value="Peptidase_S10"/>
    <property type="match status" value="1"/>
</dbReference>
<feature type="chain" id="PRO_5024385149" description="Peptidase S10, serine carboxypeptidase, Alpha/Beta hydrolase fold protein" evidence="7">
    <location>
        <begin position="28"/>
        <end position="477"/>
    </location>
</feature>
<sequence>MKEVMAFSCPLFLRILLLMLLITLSKSQSIVKTLPGYHGDLPFKLETGYVGVGENEEVELFYYFAESLGNPEEDPIILNMPGGPGYSGLYSLAYGREGPLSLNDDNGPYDITLTLNPHSWTKVANMIFVDIPAGVGYSYSKTKEGWISSDTNMATQATAFIKKFLINHPMFLNNPLYIAGISYMGIINPLVTLQLYEGNEHGDQPSINIQGYILCGPLTDKFMDFNSRFEFAHRMALISDDVYKSALENCDGNYLNTNTTNSPCAHSLQQYEECTRKINLDNTLEPPCDELNPMPYCPEYCDRAFFAWANSEVVQQALHIRKGTIGIWKLHNSTMHYSQGKNDTFCYSYDIFSSFPHHKKLVDKHCRALVFSGDHDMTFPYVGAEQWIASLNLSVVRQWAPFFVNDHVGGYETRYAQNEFSLTFATVIGAGHSVPVFKPKEAMEVVSRWLTSQNHTMSSYIGSDDRSSSYDANFRVS</sequence>
<evidence type="ECO:0000256" key="7">
    <source>
        <dbReference type="SAM" id="SignalP"/>
    </source>
</evidence>
<dbReference type="EMBL" id="SZYD01000005">
    <property type="protein sequence ID" value="KAD6119619.1"/>
    <property type="molecule type" value="Genomic_DNA"/>
</dbReference>
<evidence type="ECO:0000313" key="8">
    <source>
        <dbReference type="EMBL" id="KAD6119619.1"/>
    </source>
</evidence>
<evidence type="ECO:0000256" key="6">
    <source>
        <dbReference type="SAM" id="MobiDB-lite"/>
    </source>
</evidence>
<proteinExistence type="inferred from homology"/>
<keyword evidence="3" id="KW-0645">Protease</keyword>
<keyword evidence="9" id="KW-1185">Reference proteome</keyword>
<dbReference type="InterPro" id="IPR033124">
    <property type="entry name" value="Ser_caboxypep_his_AS"/>
</dbReference>
<organism evidence="8 9">
    <name type="scientific">Mikania micrantha</name>
    <name type="common">bitter vine</name>
    <dbReference type="NCBI Taxonomy" id="192012"/>
    <lineage>
        <taxon>Eukaryota</taxon>
        <taxon>Viridiplantae</taxon>
        <taxon>Streptophyta</taxon>
        <taxon>Embryophyta</taxon>
        <taxon>Tracheophyta</taxon>
        <taxon>Spermatophyta</taxon>
        <taxon>Magnoliopsida</taxon>
        <taxon>eudicotyledons</taxon>
        <taxon>Gunneridae</taxon>
        <taxon>Pentapetalae</taxon>
        <taxon>asterids</taxon>
        <taxon>campanulids</taxon>
        <taxon>Asterales</taxon>
        <taxon>Asteraceae</taxon>
        <taxon>Asteroideae</taxon>
        <taxon>Heliantheae alliance</taxon>
        <taxon>Eupatorieae</taxon>
        <taxon>Mikania</taxon>
    </lineage>
</organism>
<evidence type="ECO:0000313" key="9">
    <source>
        <dbReference type="Proteomes" id="UP000326396"/>
    </source>
</evidence>
<keyword evidence="5" id="KW-0325">Glycoprotein</keyword>
<comment type="caution">
    <text evidence="8">The sequence shown here is derived from an EMBL/GenBank/DDBJ whole genome shotgun (WGS) entry which is preliminary data.</text>
</comment>
<dbReference type="PROSITE" id="PS00560">
    <property type="entry name" value="CARBOXYPEPT_SER_HIS"/>
    <property type="match status" value="1"/>
</dbReference>
<dbReference type="Gene3D" id="3.40.50.1820">
    <property type="entry name" value="alpha/beta hydrolase"/>
    <property type="match status" value="1"/>
</dbReference>
<dbReference type="PANTHER" id="PTHR11802:SF385">
    <property type="entry name" value="SINAPOYLGLUCOSE--SINAPOYLGLUCOSE O-SINAPOYLTRANSFERASE"/>
    <property type="match status" value="1"/>
</dbReference>
<dbReference type="PANTHER" id="PTHR11802">
    <property type="entry name" value="SERINE PROTEASE FAMILY S10 SERINE CARBOXYPEPTIDASE"/>
    <property type="match status" value="1"/>
</dbReference>
<keyword evidence="2" id="KW-0121">Carboxypeptidase</keyword>
<dbReference type="GO" id="GO:0004185">
    <property type="term" value="F:serine-type carboxypeptidase activity"/>
    <property type="evidence" value="ECO:0007669"/>
    <property type="project" value="InterPro"/>
</dbReference>
<feature type="signal peptide" evidence="7">
    <location>
        <begin position="1"/>
        <end position="27"/>
    </location>
</feature>
<gene>
    <name evidence="8" type="ORF">E3N88_10890</name>
</gene>
<dbReference type="InterPro" id="IPR001563">
    <property type="entry name" value="Peptidase_S10"/>
</dbReference>
<dbReference type="GO" id="GO:0019748">
    <property type="term" value="P:secondary metabolic process"/>
    <property type="evidence" value="ECO:0007669"/>
    <property type="project" value="TreeGrafter"/>
</dbReference>
<evidence type="ECO:0000256" key="5">
    <source>
        <dbReference type="ARBA" id="ARBA00023180"/>
    </source>
</evidence>
<dbReference type="InterPro" id="IPR029058">
    <property type="entry name" value="AB_hydrolase_fold"/>
</dbReference>
<evidence type="ECO:0000256" key="4">
    <source>
        <dbReference type="ARBA" id="ARBA00022801"/>
    </source>
</evidence>
<reference evidence="8 9" key="1">
    <citation type="submission" date="2019-05" db="EMBL/GenBank/DDBJ databases">
        <title>Mikania micrantha, genome provides insights into the molecular mechanism of rapid growth.</title>
        <authorList>
            <person name="Liu B."/>
        </authorList>
    </citation>
    <scope>NUCLEOTIDE SEQUENCE [LARGE SCALE GENOMIC DNA]</scope>
    <source>
        <strain evidence="8">NLD-2019</strain>
        <tissue evidence="8">Leaf</tissue>
    </source>
</reference>
<evidence type="ECO:0000256" key="2">
    <source>
        <dbReference type="ARBA" id="ARBA00022645"/>
    </source>
</evidence>
<name>A0A5N6PD19_9ASTR</name>
<dbReference type="Gene3D" id="3.40.50.12670">
    <property type="match status" value="1"/>
</dbReference>
<evidence type="ECO:0000256" key="1">
    <source>
        <dbReference type="ARBA" id="ARBA00009431"/>
    </source>
</evidence>
<evidence type="ECO:0000256" key="3">
    <source>
        <dbReference type="ARBA" id="ARBA00022670"/>
    </source>
</evidence>
<dbReference type="SUPFAM" id="SSF53474">
    <property type="entry name" value="alpha/beta-Hydrolases"/>
    <property type="match status" value="1"/>
</dbReference>
<evidence type="ECO:0008006" key="10">
    <source>
        <dbReference type="Google" id="ProtNLM"/>
    </source>
</evidence>
<dbReference type="AlphaFoldDB" id="A0A5N6PD19"/>
<keyword evidence="7" id="KW-0732">Signal</keyword>
<dbReference type="Proteomes" id="UP000326396">
    <property type="component" value="Linkage Group LG13"/>
</dbReference>
<keyword evidence="4" id="KW-0378">Hydrolase</keyword>